<dbReference type="PANTHER" id="PTHR24064">
    <property type="entry name" value="SOLUTE CARRIER FAMILY 22 MEMBER"/>
    <property type="match status" value="1"/>
</dbReference>
<feature type="transmembrane region" description="Helical" evidence="5">
    <location>
        <begin position="292"/>
        <end position="312"/>
    </location>
</feature>
<feature type="transmembrane region" description="Helical" evidence="5">
    <location>
        <begin position="324"/>
        <end position="346"/>
    </location>
</feature>
<organism evidence="7 8">
    <name type="scientific">Bombyx mandarina</name>
    <name type="common">Wild silk moth</name>
    <name type="synonym">Wild silkworm</name>
    <dbReference type="NCBI Taxonomy" id="7092"/>
    <lineage>
        <taxon>Eukaryota</taxon>
        <taxon>Metazoa</taxon>
        <taxon>Ecdysozoa</taxon>
        <taxon>Arthropoda</taxon>
        <taxon>Hexapoda</taxon>
        <taxon>Insecta</taxon>
        <taxon>Pterygota</taxon>
        <taxon>Neoptera</taxon>
        <taxon>Endopterygota</taxon>
        <taxon>Lepidoptera</taxon>
        <taxon>Glossata</taxon>
        <taxon>Ditrysia</taxon>
        <taxon>Bombycoidea</taxon>
        <taxon>Bombycidae</taxon>
        <taxon>Bombycinae</taxon>
        <taxon>Bombyx</taxon>
    </lineage>
</organism>
<feature type="transmembrane region" description="Helical" evidence="5">
    <location>
        <begin position="92"/>
        <end position="115"/>
    </location>
</feature>
<sequence length="497" mass="55569">MLHIKNPVEKHFEKITRYHLYFYSLVFISQLPNCWHLLSIIFLSPTVDFYCNSTDGSSILKNKCPCNDPQWDKRVFTKTVQTKFGIYCDKKWLISFSESMTNVGTLLGASLFGMLSDKHGRLSMLSLSCFIVATSGCVVSIMPNIGSFIFMRCIEGLGAGGAMVTAYVLCIEYSGVNDRETVSALFHIPVTFSHITLPAVSYFLRDCNQFQLAISIPLYAFVTLTWLLLESPKWLMDNGRIDDAAMVMNKIAKFNKQPQSNIKAEIIEYNRTQNPASITKLNFFYIFKDKNLTTNFACMSWIYFVCGLGYYGVSEYISGMSKDIHRNVAISGMLILPGTLAAVILLKRLYRRTFLMSTCFLSGIFMIVVISTDASSTWMRLIMACICNCFFFLSFIIVFLYGVELFPTSIRNSVLGILSLMSRLGQIAAPPVVKSLSEITSGSVFGVTAILGAVTCFPLPETKGMELPSSLQHSKTLPRRKSMLEQSIMSAIGSKSS</sequence>
<keyword evidence="7" id="KW-1185">Reference proteome</keyword>
<feature type="transmembrane region" description="Helical" evidence="5">
    <location>
        <begin position="182"/>
        <end position="204"/>
    </location>
</feature>
<dbReference type="PROSITE" id="PS00217">
    <property type="entry name" value="SUGAR_TRANSPORT_2"/>
    <property type="match status" value="1"/>
</dbReference>
<comment type="subcellular location">
    <subcellularLocation>
        <location evidence="1">Membrane</location>
        <topology evidence="1">Multi-pass membrane protein</topology>
    </subcellularLocation>
</comment>
<evidence type="ECO:0000313" key="8">
    <source>
        <dbReference type="RefSeq" id="XP_028031450.1"/>
    </source>
</evidence>
<keyword evidence="4 5" id="KW-0472">Membrane</keyword>
<dbReference type="GO" id="GO:0022857">
    <property type="term" value="F:transmembrane transporter activity"/>
    <property type="evidence" value="ECO:0007669"/>
    <property type="project" value="InterPro"/>
</dbReference>
<dbReference type="Gene3D" id="1.20.1250.20">
    <property type="entry name" value="MFS general substrate transporter like domains"/>
    <property type="match status" value="1"/>
</dbReference>
<feature type="transmembrane region" description="Helical" evidence="5">
    <location>
        <begin position="353"/>
        <end position="372"/>
    </location>
</feature>
<evidence type="ECO:0000313" key="7">
    <source>
        <dbReference type="Proteomes" id="UP000504629"/>
    </source>
</evidence>
<protein>
    <submittedName>
        <fullName evidence="8">Solute carrier family 22 member 1-like</fullName>
    </submittedName>
</protein>
<dbReference type="RefSeq" id="XP_028031450.1">
    <property type="nucleotide sequence ID" value="XM_028175649.1"/>
</dbReference>
<keyword evidence="3 5" id="KW-1133">Transmembrane helix</keyword>
<dbReference type="Proteomes" id="UP000504629">
    <property type="component" value="Unplaced"/>
</dbReference>
<dbReference type="InterPro" id="IPR005828">
    <property type="entry name" value="MFS_sugar_transport-like"/>
</dbReference>
<dbReference type="GO" id="GO:0016020">
    <property type="term" value="C:membrane"/>
    <property type="evidence" value="ECO:0007669"/>
    <property type="project" value="UniProtKB-SubCell"/>
</dbReference>
<dbReference type="GeneID" id="114243985"/>
<dbReference type="SUPFAM" id="SSF103473">
    <property type="entry name" value="MFS general substrate transporter"/>
    <property type="match status" value="1"/>
</dbReference>
<evidence type="ECO:0000256" key="4">
    <source>
        <dbReference type="ARBA" id="ARBA00023136"/>
    </source>
</evidence>
<dbReference type="InterPro" id="IPR005829">
    <property type="entry name" value="Sugar_transporter_CS"/>
</dbReference>
<feature type="transmembrane region" description="Helical" evidence="5">
    <location>
        <begin position="210"/>
        <end position="229"/>
    </location>
</feature>
<dbReference type="OrthoDB" id="5296287at2759"/>
<accession>A0A6J2JPE7</accession>
<keyword evidence="2 5" id="KW-0812">Transmembrane</keyword>
<gene>
    <name evidence="8" type="primary">LOC114243985</name>
</gene>
<dbReference type="InterPro" id="IPR020846">
    <property type="entry name" value="MFS_dom"/>
</dbReference>
<dbReference type="KEGG" id="bman:114243985"/>
<evidence type="ECO:0000256" key="3">
    <source>
        <dbReference type="ARBA" id="ARBA00022989"/>
    </source>
</evidence>
<dbReference type="AlphaFoldDB" id="A0A6J2JPE7"/>
<feature type="transmembrane region" description="Helical" evidence="5">
    <location>
        <begin position="20"/>
        <end position="43"/>
    </location>
</feature>
<name>A0A6J2JPE7_BOMMA</name>
<feature type="transmembrane region" description="Helical" evidence="5">
    <location>
        <begin position="378"/>
        <end position="402"/>
    </location>
</feature>
<reference evidence="8" key="1">
    <citation type="submission" date="2025-08" db="UniProtKB">
        <authorList>
            <consortium name="RefSeq"/>
        </authorList>
    </citation>
    <scope>IDENTIFICATION</scope>
    <source>
        <tissue evidence="8">Silk gland</tissue>
    </source>
</reference>
<feature type="transmembrane region" description="Helical" evidence="5">
    <location>
        <begin position="148"/>
        <end position="170"/>
    </location>
</feature>
<proteinExistence type="predicted"/>
<evidence type="ECO:0000256" key="5">
    <source>
        <dbReference type="SAM" id="Phobius"/>
    </source>
</evidence>
<dbReference type="InterPro" id="IPR036259">
    <property type="entry name" value="MFS_trans_sf"/>
</dbReference>
<feature type="domain" description="Major facilitator superfamily (MFS) profile" evidence="6">
    <location>
        <begin position="41"/>
        <end position="464"/>
    </location>
</feature>
<evidence type="ECO:0000256" key="2">
    <source>
        <dbReference type="ARBA" id="ARBA00022692"/>
    </source>
</evidence>
<dbReference type="Pfam" id="PF00083">
    <property type="entry name" value="Sugar_tr"/>
    <property type="match status" value="1"/>
</dbReference>
<evidence type="ECO:0000259" key="6">
    <source>
        <dbReference type="PROSITE" id="PS50850"/>
    </source>
</evidence>
<dbReference type="PROSITE" id="PS50850">
    <property type="entry name" value="MFS"/>
    <property type="match status" value="1"/>
</dbReference>
<evidence type="ECO:0000256" key="1">
    <source>
        <dbReference type="ARBA" id="ARBA00004141"/>
    </source>
</evidence>
<feature type="transmembrane region" description="Helical" evidence="5">
    <location>
        <begin position="122"/>
        <end position="142"/>
    </location>
</feature>